<dbReference type="EMBL" id="BAABJP010000008">
    <property type="protein sequence ID" value="GAA5154395.1"/>
    <property type="molecule type" value="Genomic_DNA"/>
</dbReference>
<dbReference type="SUPFAM" id="SSF56024">
    <property type="entry name" value="Phospholipase D/nuclease"/>
    <property type="match status" value="1"/>
</dbReference>
<evidence type="ECO:0000313" key="1">
    <source>
        <dbReference type="EMBL" id="GAA5154395.1"/>
    </source>
</evidence>
<comment type="caution">
    <text evidence="1">The sequence shown here is derived from an EMBL/GenBank/DDBJ whole genome shotgun (WGS) entry which is preliminary data.</text>
</comment>
<evidence type="ECO:0000313" key="2">
    <source>
        <dbReference type="Proteomes" id="UP001428817"/>
    </source>
</evidence>
<name>A0ABP9PYZ2_9PSEU</name>
<gene>
    <name evidence="1" type="ORF">GCM10023321_26140</name>
</gene>
<proteinExistence type="predicted"/>
<evidence type="ECO:0008006" key="3">
    <source>
        <dbReference type="Google" id="ProtNLM"/>
    </source>
</evidence>
<organism evidence="1 2">
    <name type="scientific">Pseudonocardia eucalypti</name>
    <dbReference type="NCBI Taxonomy" id="648755"/>
    <lineage>
        <taxon>Bacteria</taxon>
        <taxon>Bacillati</taxon>
        <taxon>Actinomycetota</taxon>
        <taxon>Actinomycetes</taxon>
        <taxon>Pseudonocardiales</taxon>
        <taxon>Pseudonocardiaceae</taxon>
        <taxon>Pseudonocardia</taxon>
    </lineage>
</organism>
<accession>A0ABP9PYZ2</accession>
<sequence>MEDEDKDWLTPYDLPPDYRVGPVRMVGWSGSQERKPLLHAKLLVLGQITEEGPGAEPMRFFRPQSVWWGSANWTEQAKSHLEMGVWCDDEELAWQATRFLDDLICFSEPLRRSPLRAPSPELVAIAYPDLSNEEYEAWADDLTAQHSEDIEDEP</sequence>
<dbReference type="Proteomes" id="UP001428817">
    <property type="component" value="Unassembled WGS sequence"/>
</dbReference>
<reference evidence="2" key="1">
    <citation type="journal article" date="2019" name="Int. J. Syst. Evol. Microbiol.">
        <title>The Global Catalogue of Microorganisms (GCM) 10K type strain sequencing project: providing services to taxonomists for standard genome sequencing and annotation.</title>
        <authorList>
            <consortium name="The Broad Institute Genomics Platform"/>
            <consortium name="The Broad Institute Genome Sequencing Center for Infectious Disease"/>
            <person name="Wu L."/>
            <person name="Ma J."/>
        </authorList>
    </citation>
    <scope>NUCLEOTIDE SEQUENCE [LARGE SCALE GENOMIC DNA]</scope>
    <source>
        <strain evidence="2">JCM 18303</strain>
    </source>
</reference>
<protein>
    <recommendedName>
        <fullName evidence="3">Phospholipase D-like protein</fullName>
    </recommendedName>
</protein>
<keyword evidence="2" id="KW-1185">Reference proteome</keyword>